<keyword evidence="4" id="KW-0804">Transcription</keyword>
<reference evidence="8" key="1">
    <citation type="submission" date="2019-03" db="EMBL/GenBank/DDBJ databases">
        <authorList>
            <person name="Mank J."/>
            <person name="Almeida P."/>
        </authorList>
    </citation>
    <scope>NUCLEOTIDE SEQUENCE</scope>
    <source>
        <strain evidence="8">78183</strain>
    </source>
</reference>
<dbReference type="GO" id="GO:0048766">
    <property type="term" value="P:root hair initiation"/>
    <property type="evidence" value="ECO:0007669"/>
    <property type="project" value="UniProtKB-ARBA"/>
</dbReference>
<dbReference type="Pfam" id="PF00010">
    <property type="entry name" value="HLH"/>
    <property type="match status" value="1"/>
</dbReference>
<gene>
    <name evidence="8" type="ORF">SVIM_LOCUS368879</name>
</gene>
<dbReference type="CDD" id="cd11454">
    <property type="entry name" value="bHLH_AtIND_like"/>
    <property type="match status" value="1"/>
</dbReference>
<organism evidence="8">
    <name type="scientific">Salix viminalis</name>
    <name type="common">Common osier</name>
    <name type="synonym">Basket willow</name>
    <dbReference type="NCBI Taxonomy" id="40686"/>
    <lineage>
        <taxon>Eukaryota</taxon>
        <taxon>Viridiplantae</taxon>
        <taxon>Streptophyta</taxon>
        <taxon>Embryophyta</taxon>
        <taxon>Tracheophyta</taxon>
        <taxon>Spermatophyta</taxon>
        <taxon>Magnoliopsida</taxon>
        <taxon>eudicotyledons</taxon>
        <taxon>Gunneridae</taxon>
        <taxon>Pentapetalae</taxon>
        <taxon>rosids</taxon>
        <taxon>fabids</taxon>
        <taxon>Malpighiales</taxon>
        <taxon>Salicaceae</taxon>
        <taxon>Saliceae</taxon>
        <taxon>Salix</taxon>
    </lineage>
</organism>
<sequence length="366" mass="40708">MASRCEMNTQAMGAFPDGEWDFGGMFSMEEPDSIPGLLDQCYIPHDIDEGLHFTIPSAFFPAPESDVSMVEDESLFYSRHTLNPDFHFDSLESSNISNSSSRVFLPYSSHELYFLNDSNPIQATNNNSTSMDISITDEENTGLFVPHFPEIAMAETACMNGDKSGEEIGNLDDNLKPSGNDVLQLKRKLDVPESTANTLGDIKKKSRVTRNVQKSTKDALSKKNQKNLPNISHDEEESNAGPDGKSSRSCSSEDENASQDSDSKVSEALNSNGKTRATRGAATDPQSLYARKRRERINERLKILQNLVPNGTKVDISTMLEDAVHYVKFLQLQIKLLSSDDLWMYAPLAYNGIDIGLNQKKLSRFL</sequence>
<feature type="region of interest" description="Disordered" evidence="6">
    <location>
        <begin position="187"/>
        <end position="289"/>
    </location>
</feature>
<protein>
    <recommendedName>
        <fullName evidence="7">BHLH domain-containing protein</fullName>
    </recommendedName>
</protein>
<dbReference type="InterPro" id="IPR011598">
    <property type="entry name" value="bHLH_dom"/>
</dbReference>
<dbReference type="EMBL" id="CAADRP010001818">
    <property type="protein sequence ID" value="VFU53201.1"/>
    <property type="molecule type" value="Genomic_DNA"/>
</dbReference>
<dbReference type="GO" id="GO:0005634">
    <property type="term" value="C:nucleus"/>
    <property type="evidence" value="ECO:0007669"/>
    <property type="project" value="UniProtKB-SubCell"/>
</dbReference>
<evidence type="ECO:0000256" key="6">
    <source>
        <dbReference type="SAM" id="MobiDB-lite"/>
    </source>
</evidence>
<comment type="subcellular location">
    <subcellularLocation>
        <location evidence="1">Nucleus</location>
    </subcellularLocation>
</comment>
<dbReference type="InterPro" id="IPR036638">
    <property type="entry name" value="HLH_DNA-bd_sf"/>
</dbReference>
<proteinExistence type="predicted"/>
<evidence type="ECO:0000256" key="3">
    <source>
        <dbReference type="ARBA" id="ARBA00023125"/>
    </source>
</evidence>
<dbReference type="FunFam" id="4.10.280.10:FF:000022">
    <property type="entry name" value="Basic helix-loop-helix transcription factor"/>
    <property type="match status" value="1"/>
</dbReference>
<evidence type="ECO:0000259" key="7">
    <source>
        <dbReference type="PROSITE" id="PS50888"/>
    </source>
</evidence>
<name>A0A6N2MJ37_SALVM</name>
<feature type="domain" description="BHLH" evidence="7">
    <location>
        <begin position="281"/>
        <end position="330"/>
    </location>
</feature>
<dbReference type="Gene3D" id="4.10.280.10">
    <property type="entry name" value="Helix-loop-helix DNA-binding domain"/>
    <property type="match status" value="1"/>
</dbReference>
<dbReference type="InterPro" id="IPR045843">
    <property type="entry name" value="IND-like"/>
</dbReference>
<keyword evidence="5" id="KW-0539">Nucleus</keyword>
<dbReference type="GO" id="GO:0046983">
    <property type="term" value="F:protein dimerization activity"/>
    <property type="evidence" value="ECO:0007669"/>
    <property type="project" value="InterPro"/>
</dbReference>
<dbReference type="PANTHER" id="PTHR16223:SF274">
    <property type="entry name" value="TRANSCRIPTION FACTOR BHLH84"/>
    <property type="match status" value="1"/>
</dbReference>
<evidence type="ECO:0000256" key="5">
    <source>
        <dbReference type="ARBA" id="ARBA00023242"/>
    </source>
</evidence>
<evidence type="ECO:0000313" key="8">
    <source>
        <dbReference type="EMBL" id="VFU53201.1"/>
    </source>
</evidence>
<dbReference type="GO" id="GO:0000981">
    <property type="term" value="F:DNA-binding transcription factor activity, RNA polymerase II-specific"/>
    <property type="evidence" value="ECO:0007669"/>
    <property type="project" value="TreeGrafter"/>
</dbReference>
<dbReference type="AlphaFoldDB" id="A0A6N2MJ37"/>
<accession>A0A6N2MJ37</accession>
<dbReference type="SUPFAM" id="SSF47459">
    <property type="entry name" value="HLH, helix-loop-helix DNA-binding domain"/>
    <property type="match status" value="1"/>
</dbReference>
<dbReference type="SMART" id="SM00353">
    <property type="entry name" value="HLH"/>
    <property type="match status" value="1"/>
</dbReference>
<dbReference type="PROSITE" id="PS50888">
    <property type="entry name" value="BHLH"/>
    <property type="match status" value="1"/>
</dbReference>
<keyword evidence="2" id="KW-0805">Transcription regulation</keyword>
<dbReference type="GO" id="GO:0000978">
    <property type="term" value="F:RNA polymerase II cis-regulatory region sequence-specific DNA binding"/>
    <property type="evidence" value="ECO:0007669"/>
    <property type="project" value="TreeGrafter"/>
</dbReference>
<evidence type="ECO:0000256" key="1">
    <source>
        <dbReference type="ARBA" id="ARBA00004123"/>
    </source>
</evidence>
<evidence type="ECO:0000256" key="2">
    <source>
        <dbReference type="ARBA" id="ARBA00023015"/>
    </source>
</evidence>
<keyword evidence="3" id="KW-0238">DNA-binding</keyword>
<evidence type="ECO:0000256" key="4">
    <source>
        <dbReference type="ARBA" id="ARBA00023163"/>
    </source>
</evidence>
<dbReference type="PANTHER" id="PTHR16223">
    <property type="entry name" value="TRANSCRIPTION FACTOR BHLH83-RELATED"/>
    <property type="match status" value="1"/>
</dbReference>